<dbReference type="GeneID" id="10329423"/>
<reference evidence="1 2" key="1">
    <citation type="journal article" date="2010" name="Environ. Microbiol.">
        <title>Genomic analysis of oceanic cyanobacterial myoviruses compared with T4-like myoviruses from diverse hosts and environments.</title>
        <authorList>
            <person name="Sullivan M.B."/>
            <person name="Huang K.H."/>
            <person name="Ignacio-Espinoza J.C."/>
            <person name="Berlin A.M."/>
            <person name="Kelly L."/>
            <person name="Weigele P.R."/>
            <person name="DeFrancesco A.S."/>
            <person name="Kern S.E."/>
            <person name="Thompson L.R."/>
            <person name="Young S."/>
            <person name="Yandava C."/>
            <person name="Fu R."/>
            <person name="Krastins B."/>
            <person name="Chase M."/>
            <person name="Sarracino D."/>
            <person name="Osburne M.S."/>
            <person name="Henn M.R."/>
            <person name="Chisholm S.W."/>
        </authorList>
    </citation>
    <scope>NUCLEOTIDE SEQUENCE [LARGE SCALE GENOMIC DNA]</scope>
    <source>
        <strain evidence="1">NATL1A-15</strain>
    </source>
</reference>
<gene>
    <name evidence="1" type="ORF">PSSM7_185</name>
</gene>
<evidence type="ECO:0000313" key="1">
    <source>
        <dbReference type="EMBL" id="ADO98922.1"/>
    </source>
</evidence>
<evidence type="ECO:0000313" key="2">
    <source>
        <dbReference type="Proteomes" id="UP000006532"/>
    </source>
</evidence>
<proteinExistence type="predicted"/>
<dbReference type="RefSeq" id="YP_004325012.1">
    <property type="nucleotide sequence ID" value="NC_015290.1"/>
</dbReference>
<dbReference type="EMBL" id="GU071103">
    <property type="protein sequence ID" value="ADO98922.1"/>
    <property type="molecule type" value="Genomic_DNA"/>
</dbReference>
<protein>
    <submittedName>
        <fullName evidence="1">Uncharacterized protein</fullName>
    </submittedName>
</protein>
<name>E3SNU9_9CAUD</name>
<sequence length="38" mass="4456">MTQPLVHGWRITYNAFSSTYYLYWTDCSSNSLFSSKSI</sequence>
<dbReference type="Proteomes" id="UP000006532">
    <property type="component" value="Segment"/>
</dbReference>
<dbReference type="KEGG" id="vg:10329423"/>
<accession>E3SNU9</accession>
<organism evidence="1 2">
    <name type="scientific">Prochlorococcus phage P-SSM7</name>
    <dbReference type="NCBI Taxonomy" id="445688"/>
    <lineage>
        <taxon>Viruses</taxon>
        <taxon>Duplodnaviria</taxon>
        <taxon>Heunggongvirae</taxon>
        <taxon>Uroviricota</taxon>
        <taxon>Caudoviricetes</taxon>
        <taxon>Pantevenvirales</taxon>
        <taxon>Kyanoviridae</taxon>
        <taxon>Palaemonvirus</taxon>
        <taxon>Palaemonvirus pssm7</taxon>
    </lineage>
</organism>
<keyword evidence="2" id="KW-1185">Reference proteome</keyword>